<dbReference type="HAMAP" id="MF_00479">
    <property type="entry name" value="RsxG_RnfG"/>
    <property type="match status" value="1"/>
</dbReference>
<keyword evidence="9" id="KW-1185">Reference proteome</keyword>
<comment type="subcellular location">
    <subcellularLocation>
        <location evidence="6">Cell membrane</location>
        <topology evidence="6">Single-pass membrane protein</topology>
    </subcellularLocation>
</comment>
<dbReference type="SMART" id="SM00900">
    <property type="entry name" value="FMN_bind"/>
    <property type="match status" value="1"/>
</dbReference>
<evidence type="ECO:0000256" key="2">
    <source>
        <dbReference type="ARBA" id="ARBA00022553"/>
    </source>
</evidence>
<evidence type="ECO:0000313" key="8">
    <source>
        <dbReference type="EMBL" id="QAT43943.1"/>
    </source>
</evidence>
<dbReference type="EMBL" id="CP035281">
    <property type="protein sequence ID" value="QAT43943.1"/>
    <property type="molecule type" value="Genomic_DNA"/>
</dbReference>
<evidence type="ECO:0000256" key="1">
    <source>
        <dbReference type="ARBA" id="ARBA00022448"/>
    </source>
</evidence>
<keyword evidence="3 6" id="KW-0285">Flavoprotein</keyword>
<comment type="cofactor">
    <cofactor evidence="6">
        <name>FMN</name>
        <dbReference type="ChEBI" id="CHEBI:58210"/>
    </cofactor>
</comment>
<dbReference type="PANTHER" id="PTHR36118:SF1">
    <property type="entry name" value="ION-TRANSLOCATING OXIDOREDUCTASE COMPLEX SUBUNIT G"/>
    <property type="match status" value="1"/>
</dbReference>
<dbReference type="RefSeq" id="WP_128746650.1">
    <property type="nucleotide sequence ID" value="NZ_CP035281.1"/>
</dbReference>
<dbReference type="GO" id="GO:0022900">
    <property type="term" value="P:electron transport chain"/>
    <property type="evidence" value="ECO:0007669"/>
    <property type="project" value="UniProtKB-UniRule"/>
</dbReference>
<keyword evidence="6" id="KW-1133">Transmembrane helix</keyword>
<dbReference type="OrthoDB" id="9794010at2"/>
<dbReference type="Proteomes" id="UP000287601">
    <property type="component" value="Chromosome"/>
</dbReference>
<sequence length="194" mass="20188">MGNSTFKEHIKPSLVLVLICLVVSVALSQVHSITLPLINAMAAKTADQTRTLVLPNATTFTSYEGTLQEGIIDFYWADNGAGAAITAEANSYGGPITVMIGVDAKGAVTGVKVMSHSDTPGLGTKAQTPEYLSQYEGKTAADLIADLETVGQDTIKDNTNLDAVTGATISSNGVYHAVQRALAQFEAAGGVKNE</sequence>
<dbReference type="AlphaFoldDB" id="A0A410PYB4"/>
<dbReference type="InterPro" id="IPR010209">
    <property type="entry name" value="Ion_transpt_RnfG/RsxG"/>
</dbReference>
<evidence type="ECO:0000256" key="4">
    <source>
        <dbReference type="ARBA" id="ARBA00022643"/>
    </source>
</evidence>
<evidence type="ECO:0000256" key="5">
    <source>
        <dbReference type="ARBA" id="ARBA00022982"/>
    </source>
</evidence>
<comment type="similarity">
    <text evidence="6">Belongs to the RnfG family.</text>
</comment>
<comment type="function">
    <text evidence="6">Part of a membrane-bound complex that couples electron transfer with translocation of ions across the membrane.</text>
</comment>
<name>A0A410PYB4_9FIRM</name>
<keyword evidence="4 6" id="KW-0288">FMN</keyword>
<evidence type="ECO:0000256" key="6">
    <source>
        <dbReference type="HAMAP-Rule" id="MF_00479"/>
    </source>
</evidence>
<keyword evidence="6" id="KW-0472">Membrane</keyword>
<feature type="modified residue" description="FMN phosphoryl threonine" evidence="6">
    <location>
        <position position="168"/>
    </location>
</feature>
<keyword evidence="1 6" id="KW-0813">Transport</keyword>
<evidence type="ECO:0000256" key="3">
    <source>
        <dbReference type="ARBA" id="ARBA00022630"/>
    </source>
</evidence>
<feature type="domain" description="FMN-binding" evidence="7">
    <location>
        <begin position="91"/>
        <end position="185"/>
    </location>
</feature>
<keyword evidence="6" id="KW-0812">Transmembrane</keyword>
<evidence type="ECO:0000259" key="7">
    <source>
        <dbReference type="SMART" id="SM00900"/>
    </source>
</evidence>
<dbReference type="KEGG" id="amij:EQM06_12320"/>
<keyword evidence="6" id="KW-1003">Cell membrane</keyword>
<evidence type="ECO:0000313" key="9">
    <source>
        <dbReference type="Proteomes" id="UP000287601"/>
    </source>
</evidence>
<dbReference type="Pfam" id="PF04205">
    <property type="entry name" value="FMN_bind"/>
    <property type="match status" value="1"/>
</dbReference>
<keyword evidence="2 6" id="KW-0597">Phosphoprotein</keyword>
<dbReference type="GO" id="GO:0005886">
    <property type="term" value="C:plasma membrane"/>
    <property type="evidence" value="ECO:0007669"/>
    <property type="project" value="UniProtKB-SubCell"/>
</dbReference>
<proteinExistence type="inferred from homology"/>
<dbReference type="EC" id="7.-.-.-" evidence="6"/>
<dbReference type="PIRSF" id="PIRSF006091">
    <property type="entry name" value="E_trnsport_RnfG"/>
    <property type="match status" value="1"/>
</dbReference>
<reference evidence="8 9" key="1">
    <citation type="submission" date="2019-01" db="EMBL/GenBank/DDBJ databases">
        <title>Draft genomes of a novel of Aminipila strains.</title>
        <authorList>
            <person name="Ma S."/>
        </authorList>
    </citation>
    <scope>NUCLEOTIDE SEQUENCE [LARGE SCALE GENOMIC DNA]</scope>
    <source>
        <strain evidence="9">JN-39</strain>
    </source>
</reference>
<dbReference type="InterPro" id="IPR007329">
    <property type="entry name" value="FMN-bd"/>
</dbReference>
<keyword evidence="5 6" id="KW-0249">Electron transport</keyword>
<dbReference type="GO" id="GO:0010181">
    <property type="term" value="F:FMN binding"/>
    <property type="evidence" value="ECO:0007669"/>
    <property type="project" value="InterPro"/>
</dbReference>
<organism evidence="8 9">
    <name type="scientific">Aminipila luticellarii</name>
    <dbReference type="NCBI Taxonomy" id="2507160"/>
    <lineage>
        <taxon>Bacteria</taxon>
        <taxon>Bacillati</taxon>
        <taxon>Bacillota</taxon>
        <taxon>Clostridia</taxon>
        <taxon>Peptostreptococcales</taxon>
        <taxon>Anaerovoracaceae</taxon>
        <taxon>Aminipila</taxon>
    </lineage>
</organism>
<accession>A0A410PYB4</accession>
<dbReference type="GO" id="GO:0009055">
    <property type="term" value="F:electron transfer activity"/>
    <property type="evidence" value="ECO:0007669"/>
    <property type="project" value="InterPro"/>
</dbReference>
<keyword evidence="6" id="KW-1278">Translocase</keyword>
<comment type="subunit">
    <text evidence="6">The complex is composed of six subunits: RnfA, RnfB, RnfC, RnfD, RnfE and RnfG.</text>
</comment>
<gene>
    <name evidence="6" type="primary">rnfG</name>
    <name evidence="8" type="ORF">EQM06_12320</name>
</gene>
<dbReference type="PANTHER" id="PTHR36118">
    <property type="entry name" value="ION-TRANSLOCATING OXIDOREDUCTASE COMPLEX SUBUNIT G"/>
    <property type="match status" value="1"/>
</dbReference>
<dbReference type="Gene3D" id="3.90.1010.20">
    <property type="match status" value="1"/>
</dbReference>
<protein>
    <recommendedName>
        <fullName evidence="6">Ion-translocating oxidoreductase complex subunit G</fullName>
        <ecNumber evidence="6">7.-.-.-</ecNumber>
    </recommendedName>
    <alternativeName>
        <fullName evidence="6">Rnf electron transport complex subunit G</fullName>
    </alternativeName>
</protein>